<dbReference type="EMBL" id="DYUZ01000011">
    <property type="protein sequence ID" value="HJG36786.1"/>
    <property type="molecule type" value="Genomic_DNA"/>
</dbReference>
<evidence type="ECO:0000256" key="1">
    <source>
        <dbReference type="ARBA" id="ARBA00022723"/>
    </source>
</evidence>
<dbReference type="PROSITE" id="PS51379">
    <property type="entry name" value="4FE4S_FER_2"/>
    <property type="match status" value="1"/>
</dbReference>
<dbReference type="SUPFAM" id="SSF51430">
    <property type="entry name" value="NAD(P)-linked oxidoreductase"/>
    <property type="match status" value="1"/>
</dbReference>
<dbReference type="AlphaFoldDB" id="A0A921ISM7"/>
<protein>
    <recommendedName>
        <fullName evidence="4">4Fe-4S ferredoxin-type domain-containing protein</fullName>
    </recommendedName>
</protein>
<dbReference type="InterPro" id="IPR017896">
    <property type="entry name" value="4Fe4S_Fe-S-bd"/>
</dbReference>
<proteinExistence type="predicted"/>
<evidence type="ECO:0000256" key="3">
    <source>
        <dbReference type="ARBA" id="ARBA00023014"/>
    </source>
</evidence>
<dbReference type="PROSITE" id="PS00198">
    <property type="entry name" value="4FE4S_FER_1"/>
    <property type="match status" value="1"/>
</dbReference>
<keyword evidence="2" id="KW-0408">Iron</keyword>
<dbReference type="SUPFAM" id="SSF46548">
    <property type="entry name" value="alpha-helical ferredoxin"/>
    <property type="match status" value="1"/>
</dbReference>
<gene>
    <name evidence="5" type="ORF">K8V70_02830</name>
</gene>
<feature type="domain" description="4Fe-4S ferredoxin-type" evidence="4">
    <location>
        <begin position="99"/>
        <end position="128"/>
    </location>
</feature>
<organism evidence="5 6">
    <name type="scientific">Enorma phocaeensis</name>
    <dbReference type="NCBI Taxonomy" id="1871019"/>
    <lineage>
        <taxon>Bacteria</taxon>
        <taxon>Bacillati</taxon>
        <taxon>Actinomycetota</taxon>
        <taxon>Coriobacteriia</taxon>
        <taxon>Coriobacteriales</taxon>
        <taxon>Coriobacteriaceae</taxon>
        <taxon>Enorma</taxon>
    </lineage>
</organism>
<reference evidence="5" key="1">
    <citation type="journal article" date="2021" name="PeerJ">
        <title>Extensive microbial diversity within the chicken gut microbiome revealed by metagenomics and culture.</title>
        <authorList>
            <person name="Gilroy R."/>
            <person name="Ravi A."/>
            <person name="Getino M."/>
            <person name="Pursley I."/>
            <person name="Horton D.L."/>
            <person name="Alikhan N.F."/>
            <person name="Baker D."/>
            <person name="Gharbi K."/>
            <person name="Hall N."/>
            <person name="Watson M."/>
            <person name="Adriaenssens E.M."/>
            <person name="Foster-Nyarko E."/>
            <person name="Jarju S."/>
            <person name="Secka A."/>
            <person name="Antonio M."/>
            <person name="Oren A."/>
            <person name="Chaudhuri R.R."/>
            <person name="La Ragione R."/>
            <person name="Hildebrand F."/>
            <person name="Pallen M.J."/>
        </authorList>
    </citation>
    <scope>NUCLEOTIDE SEQUENCE</scope>
    <source>
        <strain evidence="5">ChiHjej13B12-9602</strain>
    </source>
</reference>
<dbReference type="Proteomes" id="UP000753256">
    <property type="component" value="Unassembled WGS sequence"/>
</dbReference>
<dbReference type="GO" id="GO:0051536">
    <property type="term" value="F:iron-sulfur cluster binding"/>
    <property type="evidence" value="ECO:0007669"/>
    <property type="project" value="UniProtKB-KW"/>
</dbReference>
<reference evidence="5" key="2">
    <citation type="submission" date="2021-09" db="EMBL/GenBank/DDBJ databases">
        <authorList>
            <person name="Gilroy R."/>
        </authorList>
    </citation>
    <scope>NUCLEOTIDE SEQUENCE</scope>
    <source>
        <strain evidence="5">ChiHjej13B12-9602</strain>
    </source>
</reference>
<dbReference type="InterPro" id="IPR036812">
    <property type="entry name" value="NAD(P)_OxRdtase_dom_sf"/>
</dbReference>
<evidence type="ECO:0000313" key="6">
    <source>
        <dbReference type="Proteomes" id="UP000753256"/>
    </source>
</evidence>
<comment type="caution">
    <text evidence="5">The sequence shown here is derived from an EMBL/GenBank/DDBJ whole genome shotgun (WGS) entry which is preliminary data.</text>
</comment>
<dbReference type="InterPro" id="IPR017900">
    <property type="entry name" value="4Fe4S_Fe_S_CS"/>
</dbReference>
<evidence type="ECO:0000256" key="2">
    <source>
        <dbReference type="ARBA" id="ARBA00023004"/>
    </source>
</evidence>
<keyword evidence="3" id="KW-0411">Iron-sulfur</keyword>
<sequence>MALTRIQCIQYALDRPGVLTVLPGVRGMADLEDILAYVDATPAERDYAALAEMAPQSREARCVYCNHCQPCPAGLKIGTINKYYDLACLGDEMAAEHYRNLELHAGDCVGCGHCDSRCPFGVEQSARMAEIAEYFGV</sequence>
<dbReference type="RefSeq" id="WP_273189158.1">
    <property type="nucleotide sequence ID" value="NZ_DYUZ01000011.1"/>
</dbReference>
<evidence type="ECO:0000259" key="4">
    <source>
        <dbReference type="PROSITE" id="PS51379"/>
    </source>
</evidence>
<dbReference type="GO" id="GO:0046872">
    <property type="term" value="F:metal ion binding"/>
    <property type="evidence" value="ECO:0007669"/>
    <property type="project" value="UniProtKB-KW"/>
</dbReference>
<accession>A0A921ISM7</accession>
<name>A0A921ISM7_9ACTN</name>
<keyword evidence="1" id="KW-0479">Metal-binding</keyword>
<evidence type="ECO:0000313" key="5">
    <source>
        <dbReference type="EMBL" id="HJG36786.1"/>
    </source>
</evidence>